<keyword evidence="4" id="KW-1185">Reference proteome</keyword>
<dbReference type="AlphaFoldDB" id="A0A8E0RSD8"/>
<dbReference type="GO" id="GO:0005509">
    <property type="term" value="F:calcium ion binding"/>
    <property type="evidence" value="ECO:0007669"/>
    <property type="project" value="InterPro"/>
</dbReference>
<dbReference type="SMART" id="SM01375">
    <property type="entry name" value="Dynein_light"/>
    <property type="match status" value="1"/>
</dbReference>
<dbReference type="SUPFAM" id="SSF47473">
    <property type="entry name" value="EF-hand"/>
    <property type="match status" value="1"/>
</dbReference>
<protein>
    <submittedName>
        <fullName evidence="3">Tegument antigen</fullName>
    </submittedName>
</protein>
<dbReference type="GO" id="GO:0030286">
    <property type="term" value="C:dynein complex"/>
    <property type="evidence" value="ECO:0007669"/>
    <property type="project" value="InterPro"/>
</dbReference>
<dbReference type="Pfam" id="PF01221">
    <property type="entry name" value="Dynein_light"/>
    <property type="match status" value="1"/>
</dbReference>
<keyword evidence="1" id="KW-0106">Calcium</keyword>
<dbReference type="InterPro" id="IPR001372">
    <property type="entry name" value="Dynein_light_chain_typ-1/2"/>
</dbReference>
<dbReference type="InterPro" id="IPR037177">
    <property type="entry name" value="DLC_sf"/>
</dbReference>
<dbReference type="Proteomes" id="UP000728185">
    <property type="component" value="Unassembled WGS sequence"/>
</dbReference>
<accession>A0A8E0RSD8</accession>
<dbReference type="Pfam" id="PF13499">
    <property type="entry name" value="EF-hand_7"/>
    <property type="match status" value="1"/>
</dbReference>
<dbReference type="PROSITE" id="PS00018">
    <property type="entry name" value="EF_HAND_1"/>
    <property type="match status" value="1"/>
</dbReference>
<evidence type="ECO:0000313" key="4">
    <source>
        <dbReference type="Proteomes" id="UP000728185"/>
    </source>
</evidence>
<proteinExistence type="predicted"/>
<dbReference type="InterPro" id="IPR002048">
    <property type="entry name" value="EF_hand_dom"/>
</dbReference>
<dbReference type="PROSITE" id="PS50222">
    <property type="entry name" value="EF_HAND_2"/>
    <property type="match status" value="1"/>
</dbReference>
<dbReference type="EMBL" id="LUCM01007975">
    <property type="protein sequence ID" value="KAA0189128.1"/>
    <property type="molecule type" value="Genomic_DNA"/>
</dbReference>
<reference evidence="3" key="1">
    <citation type="submission" date="2019-05" db="EMBL/GenBank/DDBJ databases">
        <title>Annotation for the trematode Fasciolopsis buski.</title>
        <authorList>
            <person name="Choi Y.-J."/>
        </authorList>
    </citation>
    <scope>NUCLEOTIDE SEQUENCE</scope>
    <source>
        <strain evidence="3">HT</strain>
        <tissue evidence="3">Whole worm</tissue>
    </source>
</reference>
<evidence type="ECO:0000259" key="2">
    <source>
        <dbReference type="PROSITE" id="PS50222"/>
    </source>
</evidence>
<dbReference type="SUPFAM" id="SSF54648">
    <property type="entry name" value="DLC"/>
    <property type="match status" value="1"/>
</dbReference>
<dbReference type="CDD" id="cd21454">
    <property type="entry name" value="DLC-like_TAL"/>
    <property type="match status" value="1"/>
</dbReference>
<gene>
    <name evidence="3" type="ORF">FBUS_07209</name>
</gene>
<dbReference type="SMART" id="SM00054">
    <property type="entry name" value="EFh"/>
    <property type="match status" value="2"/>
</dbReference>
<dbReference type="OrthoDB" id="6232526at2759"/>
<dbReference type="GO" id="GO:0007017">
    <property type="term" value="P:microtubule-based process"/>
    <property type="evidence" value="ECO:0007669"/>
    <property type="project" value="InterPro"/>
</dbReference>
<feature type="domain" description="EF-hand" evidence="2">
    <location>
        <begin position="42"/>
        <end position="77"/>
    </location>
</feature>
<evidence type="ECO:0000313" key="3">
    <source>
        <dbReference type="EMBL" id="KAA0189128.1"/>
    </source>
</evidence>
<dbReference type="InterPro" id="IPR011992">
    <property type="entry name" value="EF-hand-dom_pair"/>
</dbReference>
<organism evidence="3 4">
    <name type="scientific">Fasciolopsis buskii</name>
    <dbReference type="NCBI Taxonomy" id="27845"/>
    <lineage>
        <taxon>Eukaryota</taxon>
        <taxon>Metazoa</taxon>
        <taxon>Spiralia</taxon>
        <taxon>Lophotrochozoa</taxon>
        <taxon>Platyhelminthes</taxon>
        <taxon>Trematoda</taxon>
        <taxon>Digenea</taxon>
        <taxon>Plagiorchiida</taxon>
        <taxon>Echinostomata</taxon>
        <taxon>Echinostomatoidea</taxon>
        <taxon>Fasciolidae</taxon>
        <taxon>Fasciolopsis</taxon>
    </lineage>
</organism>
<name>A0A8E0RSD8_9TREM</name>
<comment type="caution">
    <text evidence="3">The sequence shown here is derived from an EMBL/GenBank/DDBJ whole genome shotgun (WGS) entry which is preliminary data.</text>
</comment>
<dbReference type="Gene3D" id="3.30.740.10">
    <property type="entry name" value="Protein Inhibitor Of Neuronal Nitric Oxide Synthase"/>
    <property type="match status" value="1"/>
</dbReference>
<evidence type="ECO:0000256" key="1">
    <source>
        <dbReference type="ARBA" id="ARBA00022837"/>
    </source>
</evidence>
<sequence length="190" mass="21410">MTMNSCSADLEKMIDLFLSLDKNEDGVVSKDELQAACEEKKLDMNQVKTWLSRYDKNKDGNITLDEFCDGLGLNNDEMSVEKDERDYSKTAVIPKVDKSIKVIDCSMSEAKKAAITDRFIALAKEVSNNPKQMSGVATKLKRFLEGTYGQVWHVVIVSGSYWMNYSHAPLFSMQFQHGPFVCVVWRTGSA</sequence>
<dbReference type="InterPro" id="IPR018247">
    <property type="entry name" value="EF_Hand_1_Ca_BS"/>
</dbReference>
<dbReference type="CDD" id="cd00051">
    <property type="entry name" value="EFh"/>
    <property type="match status" value="1"/>
</dbReference>
<dbReference type="Gene3D" id="1.10.238.10">
    <property type="entry name" value="EF-hand"/>
    <property type="match status" value="1"/>
</dbReference>